<proteinExistence type="predicted"/>
<feature type="signal peptide" evidence="1">
    <location>
        <begin position="1"/>
        <end position="16"/>
    </location>
</feature>
<keyword evidence="3" id="KW-1185">Reference proteome</keyword>
<organism evidence="2 3">
    <name type="scientific">Pycnococcus provasolii</name>
    <dbReference type="NCBI Taxonomy" id="41880"/>
    <lineage>
        <taxon>Eukaryota</taxon>
        <taxon>Viridiplantae</taxon>
        <taxon>Chlorophyta</taxon>
        <taxon>Pseudoscourfieldiophyceae</taxon>
        <taxon>Pseudoscourfieldiales</taxon>
        <taxon>Pycnococcaceae</taxon>
        <taxon>Pycnococcus</taxon>
    </lineage>
</organism>
<keyword evidence="1" id="KW-0732">Signal</keyword>
<evidence type="ECO:0000256" key="1">
    <source>
        <dbReference type="SAM" id="SignalP"/>
    </source>
</evidence>
<gene>
    <name evidence="2" type="ORF">PPROV_001127500</name>
</gene>
<evidence type="ECO:0000313" key="2">
    <source>
        <dbReference type="EMBL" id="GHP12547.1"/>
    </source>
</evidence>
<accession>A0A830I629</accession>
<name>A0A830I629_9CHLO</name>
<dbReference type="AlphaFoldDB" id="A0A830I629"/>
<dbReference type="OrthoDB" id="548011at2759"/>
<reference evidence="2" key="1">
    <citation type="submission" date="2020-10" db="EMBL/GenBank/DDBJ databases">
        <title>Unveiling of a novel bifunctional photoreceptor, Dualchrome1, isolated from a cosmopolitan green alga.</title>
        <authorList>
            <person name="Suzuki S."/>
            <person name="Kawachi M."/>
        </authorList>
    </citation>
    <scope>NUCLEOTIDE SEQUENCE</scope>
    <source>
        <strain evidence="2">NIES 2893</strain>
    </source>
</reference>
<protein>
    <submittedName>
        <fullName evidence="2">Uncharacterized protein</fullName>
    </submittedName>
</protein>
<sequence>MHRAVALAWLAQFVKAHTGTTKSWDVVKEFIAEEDGGGKDASLIVTSNNIEIYRDKRRAAERTKSGKPVPLDYAQAKNLPVGAPTYFISHAWGSIFVDLVKSVTWALAGAAQADTYVWLDIFAINQDDTYGWSVFGDG</sequence>
<feature type="chain" id="PRO_5032489350" evidence="1">
    <location>
        <begin position="17"/>
        <end position="138"/>
    </location>
</feature>
<comment type="caution">
    <text evidence="2">The sequence shown here is derived from an EMBL/GenBank/DDBJ whole genome shotgun (WGS) entry which is preliminary data.</text>
</comment>
<evidence type="ECO:0000313" key="3">
    <source>
        <dbReference type="Proteomes" id="UP000660262"/>
    </source>
</evidence>
<dbReference type="EMBL" id="BNJQ01000043">
    <property type="protein sequence ID" value="GHP12547.1"/>
    <property type="molecule type" value="Genomic_DNA"/>
</dbReference>
<dbReference type="Proteomes" id="UP000660262">
    <property type="component" value="Unassembled WGS sequence"/>
</dbReference>